<dbReference type="GO" id="GO:0005730">
    <property type="term" value="C:nucleolus"/>
    <property type="evidence" value="ECO:0007669"/>
    <property type="project" value="EnsemblFungi"/>
</dbReference>
<dbReference type="eggNOG" id="KOG2809">
    <property type="taxonomic scope" value="Eukaryota"/>
</dbReference>
<feature type="compositionally biased region" description="Basic residues" evidence="1">
    <location>
        <begin position="138"/>
        <end position="152"/>
    </location>
</feature>
<dbReference type="RefSeq" id="XP_001385116.2">
    <property type="nucleotide sequence ID" value="XM_001385079.1"/>
</dbReference>
<dbReference type="GO" id="GO:0042274">
    <property type="term" value="P:ribosomal small subunit biogenesis"/>
    <property type="evidence" value="ECO:0007669"/>
    <property type="project" value="EnsemblFungi"/>
</dbReference>
<dbReference type="GeneID" id="4839133"/>
<feature type="compositionally biased region" description="Basic and acidic residues" evidence="1">
    <location>
        <begin position="234"/>
        <end position="249"/>
    </location>
</feature>
<gene>
    <name evidence="2" type="ORF">PICST_32035</name>
</gene>
<evidence type="ECO:0000313" key="3">
    <source>
        <dbReference type="Proteomes" id="UP000002258"/>
    </source>
</evidence>
<proteinExistence type="predicted"/>
<organism evidence="2 3">
    <name type="scientific">Scheffersomyces stipitis (strain ATCC 58785 / CBS 6054 / NBRC 10063 / NRRL Y-11545)</name>
    <name type="common">Yeast</name>
    <name type="synonym">Pichia stipitis</name>
    <dbReference type="NCBI Taxonomy" id="322104"/>
    <lineage>
        <taxon>Eukaryota</taxon>
        <taxon>Fungi</taxon>
        <taxon>Dikarya</taxon>
        <taxon>Ascomycota</taxon>
        <taxon>Saccharomycotina</taxon>
        <taxon>Pichiomycetes</taxon>
        <taxon>Debaryomycetaceae</taxon>
        <taxon>Scheffersomyces</taxon>
    </lineage>
</organism>
<dbReference type="KEGG" id="pic:PICST_32035"/>
<protein>
    <recommendedName>
        <fullName evidence="4">G-patch domain-containing protein</fullName>
    </recommendedName>
</protein>
<evidence type="ECO:0000313" key="2">
    <source>
        <dbReference type="EMBL" id="ABN67087.2"/>
    </source>
</evidence>
<dbReference type="OMA" id="KTTHDHT"/>
<accession>A3LV93</accession>
<dbReference type="EMBL" id="CP000499">
    <property type="protein sequence ID" value="ABN67087.2"/>
    <property type="molecule type" value="Genomic_DNA"/>
</dbReference>
<feature type="compositionally biased region" description="Basic and acidic residues" evidence="1">
    <location>
        <begin position="153"/>
        <end position="171"/>
    </location>
</feature>
<feature type="compositionally biased region" description="Basic and acidic residues" evidence="1">
    <location>
        <begin position="177"/>
        <end position="206"/>
    </location>
</feature>
<dbReference type="InterPro" id="IPR050656">
    <property type="entry name" value="PINX1"/>
</dbReference>
<dbReference type="InParanoid" id="A3LV93"/>
<dbReference type="OrthoDB" id="3366546at2759"/>
<dbReference type="STRING" id="322104.A3LV93"/>
<dbReference type="PANTHER" id="PTHR23149">
    <property type="entry name" value="G PATCH DOMAIN CONTAINING PROTEIN"/>
    <property type="match status" value="1"/>
</dbReference>
<keyword evidence="3" id="KW-1185">Reference proteome</keyword>
<dbReference type="HOGENOM" id="CLU_082196_1_0_1"/>
<sequence length="249" mass="28421">MNANAYLQSFGWTEGEALQKGGLKKPILVKHKKDTKGLGHDTKDTDVWWEKLFDGQLKSMEVSGSGSSISITQNQTLVVDHMRRETSALYKMFVKGVGLEGTVGKTSYSNAKDHIDRDEVAKVIDKAFGTISKEDKKEKKKKDKKKEKKTKKDKSNKVEKKDNLNKREKTGKVSKKDKKDKIDREGVSKKNEKKATKEDLVSESKSKSKKSDKKDKKEKKEKSPKETKSKKRRLDSNESEGSKKRRREL</sequence>
<feature type="region of interest" description="Disordered" evidence="1">
    <location>
        <begin position="133"/>
        <end position="249"/>
    </location>
</feature>
<dbReference type="AlphaFoldDB" id="A3LV93"/>
<name>A3LV93_PICST</name>
<dbReference type="PANTHER" id="PTHR23149:SF26">
    <property type="entry name" value="PROTEIN TMA23"/>
    <property type="match status" value="1"/>
</dbReference>
<dbReference type="Proteomes" id="UP000002258">
    <property type="component" value="Chromosome 5"/>
</dbReference>
<feature type="compositionally biased region" description="Basic and acidic residues" evidence="1">
    <location>
        <begin position="212"/>
        <end position="227"/>
    </location>
</feature>
<evidence type="ECO:0008006" key="4">
    <source>
        <dbReference type="Google" id="ProtNLM"/>
    </source>
</evidence>
<evidence type="ECO:0000256" key="1">
    <source>
        <dbReference type="SAM" id="MobiDB-lite"/>
    </source>
</evidence>
<reference evidence="2 3" key="1">
    <citation type="journal article" date="2007" name="Nat. Biotechnol.">
        <title>Genome sequence of the lignocellulose-bioconverting and xylose-fermenting yeast Pichia stipitis.</title>
        <authorList>
            <person name="Jeffries T.W."/>
            <person name="Grigoriev I.V."/>
            <person name="Grimwood J."/>
            <person name="Laplaza J.M."/>
            <person name="Aerts A."/>
            <person name="Salamov A."/>
            <person name="Schmutz J."/>
            <person name="Lindquist E."/>
            <person name="Dehal P."/>
            <person name="Shapiro H."/>
            <person name="Jin Y.S."/>
            <person name="Passoth V."/>
            <person name="Richardson P.M."/>
        </authorList>
    </citation>
    <scope>NUCLEOTIDE SEQUENCE [LARGE SCALE GENOMIC DNA]</scope>
    <source>
        <strain evidence="3">ATCC 58785 / CBS 6054 / NBRC 10063 / NRRL Y-11545</strain>
    </source>
</reference>